<evidence type="ECO:0000313" key="1">
    <source>
        <dbReference type="EMBL" id="KAG2648012.1"/>
    </source>
</evidence>
<reference evidence="1" key="1">
    <citation type="submission" date="2020-05" db="EMBL/GenBank/DDBJ databases">
        <title>WGS assembly of Panicum virgatum.</title>
        <authorList>
            <person name="Lovell J.T."/>
            <person name="Jenkins J."/>
            <person name="Shu S."/>
            <person name="Juenger T.E."/>
            <person name="Schmutz J."/>
        </authorList>
    </citation>
    <scope>NUCLEOTIDE SEQUENCE</scope>
    <source>
        <strain evidence="1">AP13</strain>
    </source>
</reference>
<dbReference type="AlphaFoldDB" id="A0A8T0WGT8"/>
<dbReference type="Proteomes" id="UP000823388">
    <property type="component" value="Chromosome 1N"/>
</dbReference>
<organism evidence="1 2">
    <name type="scientific">Panicum virgatum</name>
    <name type="common">Blackwell switchgrass</name>
    <dbReference type="NCBI Taxonomy" id="38727"/>
    <lineage>
        <taxon>Eukaryota</taxon>
        <taxon>Viridiplantae</taxon>
        <taxon>Streptophyta</taxon>
        <taxon>Embryophyta</taxon>
        <taxon>Tracheophyta</taxon>
        <taxon>Spermatophyta</taxon>
        <taxon>Magnoliopsida</taxon>
        <taxon>Liliopsida</taxon>
        <taxon>Poales</taxon>
        <taxon>Poaceae</taxon>
        <taxon>PACMAD clade</taxon>
        <taxon>Panicoideae</taxon>
        <taxon>Panicodae</taxon>
        <taxon>Paniceae</taxon>
        <taxon>Panicinae</taxon>
        <taxon>Panicum</taxon>
        <taxon>Panicum sect. Hiantes</taxon>
    </lineage>
</organism>
<proteinExistence type="predicted"/>
<comment type="caution">
    <text evidence="1">The sequence shown here is derived from an EMBL/GenBank/DDBJ whole genome shotgun (WGS) entry which is preliminary data.</text>
</comment>
<dbReference type="EMBL" id="CM029038">
    <property type="protein sequence ID" value="KAG2648012.1"/>
    <property type="molecule type" value="Genomic_DNA"/>
</dbReference>
<protein>
    <submittedName>
        <fullName evidence="1">Uncharacterized protein</fullName>
    </submittedName>
</protein>
<accession>A0A8T0WGT8</accession>
<gene>
    <name evidence="1" type="ORF">PVAP13_1NG010673</name>
</gene>
<name>A0A8T0WGT8_PANVG</name>
<keyword evidence="2" id="KW-1185">Reference proteome</keyword>
<evidence type="ECO:0000313" key="2">
    <source>
        <dbReference type="Proteomes" id="UP000823388"/>
    </source>
</evidence>
<sequence length="56" mass="6795">MQQPLQFNYNINIAKANMIRMHRRMTSRRLFILARTTQRLTLPYCISISMPFAWFC</sequence>